<gene>
    <name evidence="2" type="primary">FBXO15</name>
</gene>
<dbReference type="InterPro" id="IPR001810">
    <property type="entry name" value="F-box_dom"/>
</dbReference>
<dbReference type="KEGG" id="lcm:102354394"/>
<dbReference type="STRING" id="7897.ENSLACP00000018325"/>
<name>H3B8V4_LATCH</name>
<dbReference type="Pfam" id="PF12937">
    <property type="entry name" value="F-box-like"/>
    <property type="match status" value="1"/>
</dbReference>
<dbReference type="HOGENOM" id="CLU_047012_0_0_1"/>
<sequence>MATGRGRILQKHSIGVALMARARSCGSAGALIYGEDRACVSASSAPDCGQRELFRMPVMCNRGHGTKKPSNKKPYRTRSSKPWVSIESLPSEILLKIFSYLDVASLLCAGCVNKRFNQLANDNAIWFKIYSSSGSCQGKKWTPAAELGASEALRLLSIQEKPAGHWKKECVKTLMAGGKKDVGQILKPINPYTGLPAKTKEAVKALSVGWTIILKDKRGREHAVEQAKVYYASTCAVVCWIGVAWPPLGFLTTLQLYGVMPVILEPCRLPSKNGPRRRSLLAEYDLTRLKESSRFVGGDALVKLLCLHPGLLLALWKAGSGIAFIMATLHFHHLIERSTLGSATRPYALPLHMPVLDDIDPGYGLHGYQLHLDMHCGLKSYMSGNFRQLFCTREYIRNGFLRLNVIAYKNVSQHIPVSGKVGIFWKTEVFEGTIQNCFILDVTVLDEAEKPFWCISSPVSMQAVVKQSALYDYMGQSYMVSYSDTDGKIYMELVWMEESEQYYILNLVLYLSAEKVNHWFGTNY</sequence>
<dbReference type="EMBL" id="AFYH01028250">
    <property type="status" value="NOT_ANNOTATED_CDS"/>
    <property type="molecule type" value="Genomic_DNA"/>
</dbReference>
<dbReference type="EMBL" id="AFYH01028248">
    <property type="status" value="NOT_ANNOTATED_CDS"/>
    <property type="molecule type" value="Genomic_DNA"/>
</dbReference>
<dbReference type="InParanoid" id="H3B8V4"/>
<dbReference type="CTD" id="201456"/>
<dbReference type="Gene3D" id="1.20.1280.50">
    <property type="match status" value="1"/>
</dbReference>
<dbReference type="PANTHER" id="PTHR46731:SF1">
    <property type="entry name" value="F-BOX ONLY PROTEIN 15"/>
    <property type="match status" value="1"/>
</dbReference>
<dbReference type="EMBL" id="AFYH01028247">
    <property type="status" value="NOT_ANNOTATED_CDS"/>
    <property type="molecule type" value="Genomic_DNA"/>
</dbReference>
<dbReference type="GeneTree" id="ENSGT00390000017498"/>
<keyword evidence="3" id="KW-1185">Reference proteome</keyword>
<reference evidence="2" key="2">
    <citation type="submission" date="2025-08" db="UniProtKB">
        <authorList>
            <consortium name="Ensembl"/>
        </authorList>
    </citation>
    <scope>IDENTIFICATION</scope>
</reference>
<dbReference type="Bgee" id="ENSLACG00000016141">
    <property type="expression patterns" value="Expressed in chordate pharynx and 1 other cell type or tissue"/>
</dbReference>
<dbReference type="EMBL" id="AFYH01028251">
    <property type="status" value="NOT_ANNOTATED_CDS"/>
    <property type="molecule type" value="Genomic_DNA"/>
</dbReference>
<evidence type="ECO:0000259" key="1">
    <source>
        <dbReference type="PROSITE" id="PS50181"/>
    </source>
</evidence>
<dbReference type="EMBL" id="AFYH01028249">
    <property type="status" value="NOT_ANNOTATED_CDS"/>
    <property type="molecule type" value="Genomic_DNA"/>
</dbReference>
<accession>H3B8V4</accession>
<dbReference type="PROSITE" id="PS50181">
    <property type="entry name" value="FBOX"/>
    <property type="match status" value="1"/>
</dbReference>
<dbReference type="eggNOG" id="ENOG502QPX2">
    <property type="taxonomic scope" value="Eukaryota"/>
</dbReference>
<feature type="domain" description="F-box" evidence="1">
    <location>
        <begin position="83"/>
        <end position="129"/>
    </location>
</feature>
<dbReference type="OMA" id="YIMEHID"/>
<reference evidence="2" key="3">
    <citation type="submission" date="2025-09" db="UniProtKB">
        <authorList>
            <consortium name="Ensembl"/>
        </authorList>
    </citation>
    <scope>IDENTIFICATION</scope>
</reference>
<dbReference type="FunCoup" id="H3B8V4">
    <property type="interactions" value="77"/>
</dbReference>
<evidence type="ECO:0000313" key="3">
    <source>
        <dbReference type="Proteomes" id="UP000008672"/>
    </source>
</evidence>
<dbReference type="Ensembl" id="ENSLACT00000018458.2">
    <property type="protein sequence ID" value="ENSLACP00000018325.2"/>
    <property type="gene ID" value="ENSLACG00000016141.2"/>
</dbReference>
<dbReference type="CDD" id="cd22093">
    <property type="entry name" value="F-box_FBXO15"/>
    <property type="match status" value="1"/>
</dbReference>
<dbReference type="OrthoDB" id="3219396at2759"/>
<proteinExistence type="predicted"/>
<dbReference type="SMART" id="SM00256">
    <property type="entry name" value="FBOX"/>
    <property type="match status" value="1"/>
</dbReference>
<dbReference type="GeneID" id="102354394"/>
<dbReference type="RefSeq" id="XP_005990778.1">
    <property type="nucleotide sequence ID" value="XM_005990716.3"/>
</dbReference>
<dbReference type="AlphaFoldDB" id="H3B8V4"/>
<dbReference type="GO" id="GO:0019005">
    <property type="term" value="C:SCF ubiquitin ligase complex"/>
    <property type="evidence" value="ECO:0007669"/>
    <property type="project" value="TreeGrafter"/>
</dbReference>
<evidence type="ECO:0000313" key="2">
    <source>
        <dbReference type="Ensembl" id="ENSLACP00000018325.2"/>
    </source>
</evidence>
<protein>
    <submittedName>
        <fullName evidence="2">F-box protein 15</fullName>
    </submittedName>
</protein>
<organism evidence="2 3">
    <name type="scientific">Latimeria chalumnae</name>
    <name type="common">Coelacanth</name>
    <dbReference type="NCBI Taxonomy" id="7897"/>
    <lineage>
        <taxon>Eukaryota</taxon>
        <taxon>Metazoa</taxon>
        <taxon>Chordata</taxon>
        <taxon>Craniata</taxon>
        <taxon>Vertebrata</taxon>
        <taxon>Euteleostomi</taxon>
        <taxon>Coelacanthiformes</taxon>
        <taxon>Coelacanthidae</taxon>
        <taxon>Latimeria</taxon>
    </lineage>
</organism>
<dbReference type="InterPro" id="IPR036047">
    <property type="entry name" value="F-box-like_dom_sf"/>
</dbReference>
<dbReference type="PANTHER" id="PTHR46731">
    <property type="entry name" value="F-BOX ONLY PROTEIN 15"/>
    <property type="match status" value="1"/>
</dbReference>
<dbReference type="SUPFAM" id="SSF81383">
    <property type="entry name" value="F-box domain"/>
    <property type="match status" value="1"/>
</dbReference>
<dbReference type="Proteomes" id="UP000008672">
    <property type="component" value="Unassembled WGS sequence"/>
</dbReference>
<reference evidence="3" key="1">
    <citation type="submission" date="2011-08" db="EMBL/GenBank/DDBJ databases">
        <title>The draft genome of Latimeria chalumnae.</title>
        <authorList>
            <person name="Di Palma F."/>
            <person name="Alfoldi J."/>
            <person name="Johnson J."/>
            <person name="Berlin A."/>
            <person name="Gnerre S."/>
            <person name="Jaffe D."/>
            <person name="MacCallum I."/>
            <person name="Young S."/>
            <person name="Walker B.J."/>
            <person name="Lander E."/>
            <person name="Lindblad-Toh K."/>
        </authorList>
    </citation>
    <scope>NUCLEOTIDE SEQUENCE [LARGE SCALE GENOMIC DNA]</scope>
    <source>
        <strain evidence="3">Wild caught</strain>
    </source>
</reference>